<sequence>MKKLVALLLLAFPLMGCVPAVLLAGAAGATLGGAVVYDQRSYKTMNQDHNARAVIQAEIDRDPRLKGQSHISVSVFKNIALLVGQAKTVALRDRAYQITAKAPYVRRIYNEITIAAPASAVQRANDSWITTKVRTAMLGKPGLSSSNLKVVTENKIVYLMGIVSPRQAAMAAEVARRISGVQKVVKVFEYE</sequence>
<evidence type="ECO:0000256" key="2">
    <source>
        <dbReference type="SAM" id="SignalP"/>
    </source>
</evidence>
<dbReference type="Proteomes" id="UP000008555">
    <property type="component" value="Chromosome"/>
</dbReference>
<feature type="domain" description="BON" evidence="3">
    <location>
        <begin position="125"/>
        <end position="191"/>
    </location>
</feature>
<dbReference type="Pfam" id="PF04972">
    <property type="entry name" value="BON"/>
    <property type="match status" value="2"/>
</dbReference>
<accession>A9KBY5</accession>
<feature type="chain" id="PRO_5002740000" evidence="2">
    <location>
        <begin position="24"/>
        <end position="191"/>
    </location>
</feature>
<organism evidence="4 5">
    <name type="scientific">Coxiella burnetii (strain Dugway 5J108-111)</name>
    <dbReference type="NCBI Taxonomy" id="434922"/>
    <lineage>
        <taxon>Bacteria</taxon>
        <taxon>Pseudomonadati</taxon>
        <taxon>Pseudomonadota</taxon>
        <taxon>Gammaproteobacteria</taxon>
        <taxon>Legionellales</taxon>
        <taxon>Coxiellaceae</taxon>
        <taxon>Coxiella</taxon>
    </lineage>
</organism>
<keyword evidence="1 2" id="KW-0732">Signal</keyword>
<dbReference type="InterPro" id="IPR007055">
    <property type="entry name" value="BON_dom"/>
</dbReference>
<evidence type="ECO:0000313" key="5">
    <source>
        <dbReference type="Proteomes" id="UP000008555"/>
    </source>
</evidence>
<dbReference type="PANTHER" id="PTHR34606:SF4">
    <property type="entry name" value="OUTER MEMBRANE LIPOPROTEIN DOLP"/>
    <property type="match status" value="1"/>
</dbReference>
<dbReference type="PANTHER" id="PTHR34606">
    <property type="entry name" value="BON DOMAIN-CONTAINING PROTEIN"/>
    <property type="match status" value="1"/>
</dbReference>
<dbReference type="KEGG" id="cbd:CBUD_0257"/>
<proteinExistence type="predicted"/>
<dbReference type="AlphaFoldDB" id="A9KBY5"/>
<dbReference type="EMBL" id="CP000733">
    <property type="protein sequence ID" value="ABS77269.1"/>
    <property type="molecule type" value="Genomic_DNA"/>
</dbReference>
<dbReference type="InterPro" id="IPR014004">
    <property type="entry name" value="Transpt-assoc_nodulatn_dom_bac"/>
</dbReference>
<dbReference type="HOGENOM" id="CLU_083606_3_1_6"/>
<evidence type="ECO:0000259" key="3">
    <source>
        <dbReference type="PROSITE" id="PS50914"/>
    </source>
</evidence>
<protein>
    <submittedName>
        <fullName evidence="4">Lipoprotein</fullName>
    </submittedName>
</protein>
<evidence type="ECO:0000313" key="4">
    <source>
        <dbReference type="EMBL" id="ABS77269.1"/>
    </source>
</evidence>
<dbReference type="SMART" id="SM00749">
    <property type="entry name" value="BON"/>
    <property type="match status" value="2"/>
</dbReference>
<keyword evidence="4" id="KW-0449">Lipoprotein</keyword>
<gene>
    <name evidence="4" type="ordered locus">CBUD_0257</name>
</gene>
<feature type="signal peptide" evidence="2">
    <location>
        <begin position="1"/>
        <end position="23"/>
    </location>
</feature>
<reference evidence="4 5" key="1">
    <citation type="journal article" date="2009" name="Infect. Immun.">
        <title>Comparative genomics reveal extensive transposon-mediated genomic plasticity and diversity among potential effector proteins within the genus Coxiella.</title>
        <authorList>
            <person name="Beare P.A."/>
            <person name="Unsworth N."/>
            <person name="Andoh M."/>
            <person name="Voth D.E."/>
            <person name="Omsland A."/>
            <person name="Gilk S.D."/>
            <person name="Williams K.P."/>
            <person name="Sobral B.W."/>
            <person name="Kupko J.J.III."/>
            <person name="Porcella S.F."/>
            <person name="Samuel J.E."/>
            <person name="Heinzen R.A."/>
        </authorList>
    </citation>
    <scope>NUCLEOTIDE SEQUENCE [LARGE SCALE GENOMIC DNA]</scope>
    <source>
        <strain evidence="4 5">Dugway 5J108-111</strain>
    </source>
</reference>
<evidence type="ECO:0000256" key="1">
    <source>
        <dbReference type="ARBA" id="ARBA00022729"/>
    </source>
</evidence>
<feature type="domain" description="BON" evidence="3">
    <location>
        <begin position="47"/>
        <end position="116"/>
    </location>
</feature>
<dbReference type="RefSeq" id="WP_010958410.1">
    <property type="nucleotide sequence ID" value="NC_009727.1"/>
</dbReference>
<name>A9KBY5_COXBN</name>
<dbReference type="PROSITE" id="PS50914">
    <property type="entry name" value="BON"/>
    <property type="match status" value="2"/>
</dbReference>
<dbReference type="InterPro" id="IPR051686">
    <property type="entry name" value="Lipoprotein_DolP"/>
</dbReference>